<proteinExistence type="predicted"/>
<evidence type="ECO:0000313" key="3">
    <source>
        <dbReference type="Proteomes" id="UP000594454"/>
    </source>
</evidence>
<sequence length="152" mass="17190">MLGENFVSLTLILQWTIAELVSFYSRGLKMQSWGICAEYYHILRPQRSARRNVLENLIAYIPIDSLEGSCLKGSNCYQSLEILCQQIHPKDSFCGHTLAQCLYMVHSIHGICPAVRAKASHVCRREVRLDGTRTKSENKGHGTKEVLRVLVA</sequence>
<dbReference type="Proteomes" id="UP000594454">
    <property type="component" value="Chromosome 1"/>
</dbReference>
<protein>
    <submittedName>
        <fullName evidence="2">Uncharacterized protein</fullName>
    </submittedName>
</protein>
<name>A0A7R8UBB9_HERIL</name>
<feature type="signal peptide" evidence="1">
    <location>
        <begin position="1"/>
        <end position="18"/>
    </location>
</feature>
<keyword evidence="3" id="KW-1185">Reference proteome</keyword>
<dbReference type="InParanoid" id="A0A7R8UBB9"/>
<accession>A0A7R8UBB9</accession>
<organism evidence="2 3">
    <name type="scientific">Hermetia illucens</name>
    <name type="common">Black soldier fly</name>
    <dbReference type="NCBI Taxonomy" id="343691"/>
    <lineage>
        <taxon>Eukaryota</taxon>
        <taxon>Metazoa</taxon>
        <taxon>Ecdysozoa</taxon>
        <taxon>Arthropoda</taxon>
        <taxon>Hexapoda</taxon>
        <taxon>Insecta</taxon>
        <taxon>Pterygota</taxon>
        <taxon>Neoptera</taxon>
        <taxon>Endopterygota</taxon>
        <taxon>Diptera</taxon>
        <taxon>Brachycera</taxon>
        <taxon>Stratiomyomorpha</taxon>
        <taxon>Stratiomyidae</taxon>
        <taxon>Hermetiinae</taxon>
        <taxon>Hermetia</taxon>
    </lineage>
</organism>
<evidence type="ECO:0000313" key="2">
    <source>
        <dbReference type="EMBL" id="CAD7077633.1"/>
    </source>
</evidence>
<dbReference type="EMBL" id="LR899009">
    <property type="protein sequence ID" value="CAD7077633.1"/>
    <property type="molecule type" value="Genomic_DNA"/>
</dbReference>
<evidence type="ECO:0000256" key="1">
    <source>
        <dbReference type="SAM" id="SignalP"/>
    </source>
</evidence>
<feature type="chain" id="PRO_5031135747" evidence="1">
    <location>
        <begin position="19"/>
        <end position="152"/>
    </location>
</feature>
<dbReference type="AlphaFoldDB" id="A0A7R8UBB9"/>
<gene>
    <name evidence="2" type="ORF">HERILL_LOCUS963</name>
</gene>
<reference evidence="2 3" key="1">
    <citation type="submission" date="2020-11" db="EMBL/GenBank/DDBJ databases">
        <authorList>
            <person name="Wallbank WR R."/>
            <person name="Pardo Diaz C."/>
            <person name="Kozak K."/>
            <person name="Martin S."/>
            <person name="Jiggins C."/>
            <person name="Moest M."/>
            <person name="Warren A I."/>
            <person name="Generalovic N T."/>
            <person name="Byers J.R.P. K."/>
            <person name="Montejo-Kovacevich G."/>
            <person name="Yen C E."/>
        </authorList>
    </citation>
    <scope>NUCLEOTIDE SEQUENCE [LARGE SCALE GENOMIC DNA]</scope>
</reference>
<keyword evidence="1" id="KW-0732">Signal</keyword>